<dbReference type="CDD" id="cd00858">
    <property type="entry name" value="GlyRS_anticodon"/>
    <property type="match status" value="1"/>
</dbReference>
<dbReference type="PROSITE" id="PS00762">
    <property type="entry name" value="WHEP_TRS_1"/>
    <property type="match status" value="1"/>
</dbReference>
<dbReference type="Pfam" id="PF00587">
    <property type="entry name" value="tRNA-synt_2b"/>
    <property type="match status" value="1"/>
</dbReference>
<evidence type="ECO:0000256" key="5">
    <source>
        <dbReference type="ARBA" id="ARBA00019404"/>
    </source>
</evidence>
<keyword evidence="11" id="KW-0030">Aminoacyl-tRNA synthetase</keyword>
<evidence type="ECO:0000256" key="6">
    <source>
        <dbReference type="ARBA" id="ARBA00022598"/>
    </source>
</evidence>
<evidence type="ECO:0000256" key="7">
    <source>
        <dbReference type="ARBA" id="ARBA00022679"/>
    </source>
</evidence>
<dbReference type="EC" id="6.1.1.14" evidence="4"/>
<dbReference type="NCBIfam" id="NF003211">
    <property type="entry name" value="PRK04173.1"/>
    <property type="match status" value="1"/>
</dbReference>
<dbReference type="SUPFAM" id="SSF52954">
    <property type="entry name" value="Class II aaRS ABD-related"/>
    <property type="match status" value="1"/>
</dbReference>
<dbReference type="Gene3D" id="3.30.930.10">
    <property type="entry name" value="Bira Bifunctional Protein, Domain 2"/>
    <property type="match status" value="1"/>
</dbReference>
<dbReference type="FunFam" id="1.10.287.10:FF:000007">
    <property type="entry name" value="Glycyl-tRNA synthetase"/>
    <property type="match status" value="1"/>
</dbReference>
<reference evidence="18" key="1">
    <citation type="submission" date="2020-11" db="EMBL/GenBank/DDBJ databases">
        <authorList>
            <person name="Tran Van P."/>
        </authorList>
    </citation>
    <scope>NUCLEOTIDE SEQUENCE</scope>
</reference>
<dbReference type="InterPro" id="IPR002314">
    <property type="entry name" value="aa-tRNA-synt_IIb"/>
</dbReference>
<dbReference type="GO" id="GO:0005739">
    <property type="term" value="C:mitochondrion"/>
    <property type="evidence" value="ECO:0007669"/>
    <property type="project" value="TreeGrafter"/>
</dbReference>
<dbReference type="SMART" id="SM00991">
    <property type="entry name" value="WHEP-TRS"/>
    <property type="match status" value="1"/>
</dbReference>
<evidence type="ECO:0000256" key="1">
    <source>
        <dbReference type="ARBA" id="ARBA00004496"/>
    </source>
</evidence>
<feature type="domain" description="WHEP-TRS" evidence="17">
    <location>
        <begin position="63"/>
        <end position="119"/>
    </location>
</feature>
<protein>
    <recommendedName>
        <fullName evidence="5">Glycine--tRNA ligase</fullName>
        <ecNumber evidence="4">6.1.1.14</ecNumber>
    </recommendedName>
    <alternativeName>
        <fullName evidence="12">Diadenosine tetraphosphate synthetase</fullName>
    </alternativeName>
</protein>
<sequence length="721" mass="81424">MKYIYIITTSIRFVLKQRVDLYQTPFCVSLVKQYSSWGSKKQHRNVKLNFPLNRMADPKIEEILAPFRASVKEQGDLVRSLKTNGAPELDVKKAVAELKLRKKILEDKELALAPSDATFDRAKMEDLLRRRFFYDQSFAIYGGITGQFDFGPMGCALKANLLNAWRSFFVLEEQMLEVDCSVLTPEPVLKASGHVDRFADLMVKDIGTGECFRLDHLIKAHLEKLAADKKISQATKEECQDIIVKLDGMTKQDMSDVIQKFNIHSPLTGNELTEPIEFNLMFATQIGPSGLIKGFLRPETAQGIFVNFKRLLEFNQGRLPFAAAQIGNAFRNEISPRSGLIRVREFTMAEIEHFCDPNDKQHPKFDSVKETELLLYSACNQMDGKSAEIIKIGDAVQRGLVANQMLGDKIVAKLVPVIFWFQGLVANQTLGYFMARIQQFLILVGIDTSKLRFRQHMSNEMAHYACDCWDAEMLTSYGWIECVGCADRSAFDLTQHTKATGVRLAAEKKLQEPKVIELTEAVPNKSVVGKAFKKDAKVVQDYLAALQKDKTVHVEEIIPSVIEPSFGIGRIMYALFEHNFRMREGDEQRTFLSLPPVVAPLKCSVLPLSGNAEFQPFVKQLSQGLTRLDVSHKVDDSSGSIGRRYARTDEISIPFGVTIDFDTLKSPHSATLRERDSMGQVRIPLDVLPSVVRDLSYSKTTWTQVESTYPKFEQQENTKAT</sequence>
<evidence type="ECO:0000256" key="3">
    <source>
        <dbReference type="ARBA" id="ARBA00011738"/>
    </source>
</evidence>
<dbReference type="InterPro" id="IPR036621">
    <property type="entry name" value="Anticodon-bd_dom_sf"/>
</dbReference>
<keyword evidence="10" id="KW-0648">Protein biosynthesis</keyword>
<evidence type="ECO:0000256" key="14">
    <source>
        <dbReference type="ARBA" id="ARBA00049523"/>
    </source>
</evidence>
<dbReference type="InterPro" id="IPR000738">
    <property type="entry name" value="WHEP-TRS_dom"/>
</dbReference>
<dbReference type="PROSITE" id="PS51185">
    <property type="entry name" value="WHEP_TRS_2"/>
    <property type="match status" value="1"/>
</dbReference>
<evidence type="ECO:0000256" key="13">
    <source>
        <dbReference type="ARBA" id="ARBA00048436"/>
    </source>
</evidence>
<dbReference type="GO" id="GO:0005524">
    <property type="term" value="F:ATP binding"/>
    <property type="evidence" value="ECO:0007669"/>
    <property type="project" value="UniProtKB-KW"/>
</dbReference>
<dbReference type="PROSITE" id="PS50862">
    <property type="entry name" value="AA_TRNA_LIGASE_II"/>
    <property type="match status" value="1"/>
</dbReference>
<evidence type="ECO:0000256" key="10">
    <source>
        <dbReference type="ARBA" id="ARBA00022917"/>
    </source>
</evidence>
<dbReference type="PRINTS" id="PR01043">
    <property type="entry name" value="TRNASYNTHGLY"/>
</dbReference>
<dbReference type="EMBL" id="OE839505">
    <property type="protein sequence ID" value="CAD7587489.1"/>
    <property type="molecule type" value="Genomic_DNA"/>
</dbReference>
<dbReference type="InterPro" id="IPR027031">
    <property type="entry name" value="Gly-tRNA_synthase/POLG2"/>
</dbReference>
<keyword evidence="9" id="KW-0067">ATP-binding</keyword>
<evidence type="ECO:0000256" key="9">
    <source>
        <dbReference type="ARBA" id="ARBA00022840"/>
    </source>
</evidence>
<dbReference type="Gene3D" id="3.40.50.800">
    <property type="entry name" value="Anticodon-binding domain"/>
    <property type="match status" value="1"/>
</dbReference>
<gene>
    <name evidence="18" type="ORF">TGEB3V08_LOCUS1681</name>
</gene>
<comment type="subcellular location">
    <subcellularLocation>
        <location evidence="1">Cytoplasm</location>
    </subcellularLocation>
</comment>
<dbReference type="InterPro" id="IPR002315">
    <property type="entry name" value="tRNA-synt_gly"/>
</dbReference>
<evidence type="ECO:0000256" key="4">
    <source>
        <dbReference type="ARBA" id="ARBA00012829"/>
    </source>
</evidence>
<dbReference type="PANTHER" id="PTHR10745:SF0">
    <property type="entry name" value="GLYCINE--TRNA LIGASE"/>
    <property type="match status" value="1"/>
</dbReference>
<evidence type="ECO:0000313" key="18">
    <source>
        <dbReference type="EMBL" id="CAD7587489.1"/>
    </source>
</evidence>
<dbReference type="NCBIfam" id="TIGR00389">
    <property type="entry name" value="glyS_dimeric"/>
    <property type="match status" value="1"/>
</dbReference>
<dbReference type="PANTHER" id="PTHR10745">
    <property type="entry name" value="GLYCYL-TRNA SYNTHETASE/DNA POLYMERASE SUBUNIT GAMMA-2"/>
    <property type="match status" value="1"/>
</dbReference>
<accession>A0A7R9PI61</accession>
<dbReference type="GO" id="GO:0070150">
    <property type="term" value="P:mitochondrial glycyl-tRNA aminoacylation"/>
    <property type="evidence" value="ECO:0007669"/>
    <property type="project" value="TreeGrafter"/>
</dbReference>
<dbReference type="FunFam" id="3.40.50.800:FF:000004">
    <property type="entry name" value="Glycine--tRNA ligase 2"/>
    <property type="match status" value="1"/>
</dbReference>
<comment type="catalytic activity">
    <reaction evidence="13">
        <text>2 ATP + H(+) = P(1),P(4)-bis(5'-adenosyl) tetraphosphate + diphosphate</text>
        <dbReference type="Rhea" id="RHEA:34935"/>
        <dbReference type="ChEBI" id="CHEBI:15378"/>
        <dbReference type="ChEBI" id="CHEBI:30616"/>
        <dbReference type="ChEBI" id="CHEBI:33019"/>
        <dbReference type="ChEBI" id="CHEBI:58141"/>
    </reaction>
    <physiologicalReaction direction="left-to-right" evidence="13">
        <dbReference type="Rhea" id="RHEA:34936"/>
    </physiologicalReaction>
</comment>
<dbReference type="GO" id="GO:0016740">
    <property type="term" value="F:transferase activity"/>
    <property type="evidence" value="ECO:0007669"/>
    <property type="project" value="UniProtKB-KW"/>
</dbReference>
<comment type="similarity">
    <text evidence="2">Belongs to the class-II aminoacyl-tRNA synthetase family.</text>
</comment>
<dbReference type="SUPFAM" id="SSF55681">
    <property type="entry name" value="Class II aaRS and biotin synthetases"/>
    <property type="match status" value="1"/>
</dbReference>
<evidence type="ECO:0000256" key="12">
    <source>
        <dbReference type="ARBA" id="ARBA00030057"/>
    </source>
</evidence>
<dbReference type="Gene3D" id="1.10.287.10">
    <property type="entry name" value="S15/NS1, RNA-binding"/>
    <property type="match status" value="1"/>
</dbReference>
<dbReference type="Pfam" id="PF00458">
    <property type="entry name" value="WHEP-TRS"/>
    <property type="match status" value="1"/>
</dbReference>
<comment type="function">
    <text evidence="15">Catalyzes the ATP-dependent ligation of glycine to the 3'-end of its cognate tRNA, via the formation of an aminoacyl-adenylate intermediate (Gly-AMP). Also produces diadenosine tetraphosphate (Ap4A), a universal pleiotropic signaling molecule needed for cell regulation pathways, by direct condensation of 2 ATPs. Thereby, may play a special role in Ap4A homeostasis. Required for terminal arborization of both dendrites and axons during development.</text>
</comment>
<comment type="subunit">
    <text evidence="3">Homodimer.</text>
</comment>
<evidence type="ECO:0000256" key="11">
    <source>
        <dbReference type="ARBA" id="ARBA00023146"/>
    </source>
</evidence>
<dbReference type="InterPro" id="IPR006195">
    <property type="entry name" value="aa-tRNA-synth_II"/>
</dbReference>
<organism evidence="18">
    <name type="scientific">Timema genevievae</name>
    <name type="common">Walking stick</name>
    <dbReference type="NCBI Taxonomy" id="629358"/>
    <lineage>
        <taxon>Eukaryota</taxon>
        <taxon>Metazoa</taxon>
        <taxon>Ecdysozoa</taxon>
        <taxon>Arthropoda</taxon>
        <taxon>Hexapoda</taxon>
        <taxon>Insecta</taxon>
        <taxon>Pterygota</taxon>
        <taxon>Neoptera</taxon>
        <taxon>Polyneoptera</taxon>
        <taxon>Phasmatodea</taxon>
        <taxon>Timematodea</taxon>
        <taxon>Timematoidea</taxon>
        <taxon>Timematidae</taxon>
        <taxon>Timema</taxon>
    </lineage>
</organism>
<comment type="catalytic activity">
    <reaction evidence="14">
        <text>tRNA(Gly) + glycine + ATP = glycyl-tRNA(Gly) + AMP + diphosphate</text>
        <dbReference type="Rhea" id="RHEA:16013"/>
        <dbReference type="Rhea" id="RHEA-COMP:9664"/>
        <dbReference type="Rhea" id="RHEA-COMP:9683"/>
        <dbReference type="ChEBI" id="CHEBI:30616"/>
        <dbReference type="ChEBI" id="CHEBI:33019"/>
        <dbReference type="ChEBI" id="CHEBI:57305"/>
        <dbReference type="ChEBI" id="CHEBI:78442"/>
        <dbReference type="ChEBI" id="CHEBI:78522"/>
        <dbReference type="ChEBI" id="CHEBI:456215"/>
        <dbReference type="EC" id="6.1.1.14"/>
    </reaction>
    <physiologicalReaction direction="left-to-right" evidence="14">
        <dbReference type="Rhea" id="RHEA:16014"/>
    </physiologicalReaction>
</comment>
<keyword evidence="7" id="KW-0808">Transferase</keyword>
<name>A0A7R9PI61_TIMGE</name>
<dbReference type="InterPro" id="IPR033731">
    <property type="entry name" value="GlyRS-like_core"/>
</dbReference>
<evidence type="ECO:0000259" key="16">
    <source>
        <dbReference type="PROSITE" id="PS50862"/>
    </source>
</evidence>
<dbReference type="Gene3D" id="3.30.720.200">
    <property type="match status" value="1"/>
</dbReference>
<dbReference type="InterPro" id="IPR004154">
    <property type="entry name" value="Anticodon-bd"/>
</dbReference>
<dbReference type="CDD" id="cd00774">
    <property type="entry name" value="GlyRS-like_core"/>
    <property type="match status" value="1"/>
</dbReference>
<dbReference type="InterPro" id="IPR045864">
    <property type="entry name" value="aa-tRNA-synth_II/BPL/LPL"/>
</dbReference>
<keyword evidence="8" id="KW-0547">Nucleotide-binding</keyword>
<dbReference type="FunFam" id="3.30.40.230:FF:000001">
    <property type="entry name" value="Glycine--tRNA ligase"/>
    <property type="match status" value="1"/>
</dbReference>
<dbReference type="SUPFAM" id="SSF47060">
    <property type="entry name" value="S15/NS1 RNA-binding domain"/>
    <property type="match status" value="1"/>
</dbReference>
<dbReference type="GO" id="GO:0004820">
    <property type="term" value="F:glycine-tRNA ligase activity"/>
    <property type="evidence" value="ECO:0007669"/>
    <property type="project" value="UniProtKB-EC"/>
</dbReference>
<dbReference type="InterPro" id="IPR009068">
    <property type="entry name" value="uS15_NS1_RNA-bd_sf"/>
</dbReference>
<proteinExistence type="inferred from homology"/>
<feature type="domain" description="Aminoacyl-transfer RNA synthetases class-II family profile" evidence="16">
    <location>
        <begin position="262"/>
        <end position="596"/>
    </location>
</feature>
<dbReference type="CDD" id="cd00935">
    <property type="entry name" value="GlyRS_RNA"/>
    <property type="match status" value="1"/>
</dbReference>
<evidence type="ECO:0000256" key="8">
    <source>
        <dbReference type="ARBA" id="ARBA00022741"/>
    </source>
</evidence>
<evidence type="ECO:0000256" key="15">
    <source>
        <dbReference type="ARBA" id="ARBA00055201"/>
    </source>
</evidence>
<dbReference type="AlphaFoldDB" id="A0A7R9PI61"/>
<evidence type="ECO:0000256" key="2">
    <source>
        <dbReference type="ARBA" id="ARBA00008226"/>
    </source>
</evidence>
<keyword evidence="6" id="KW-0436">Ligase</keyword>
<dbReference type="Pfam" id="PF03129">
    <property type="entry name" value="HGTP_anticodon"/>
    <property type="match status" value="1"/>
</dbReference>
<evidence type="ECO:0000259" key="17">
    <source>
        <dbReference type="PROSITE" id="PS51185"/>
    </source>
</evidence>
<dbReference type="Gene3D" id="3.30.40.230">
    <property type="match status" value="1"/>
</dbReference>